<dbReference type="AlphaFoldDB" id="B8Y958"/>
<evidence type="ECO:0000256" key="10">
    <source>
        <dbReference type="ARBA" id="ARBA00023310"/>
    </source>
</evidence>
<dbReference type="GO" id="GO:0005743">
    <property type="term" value="C:mitochondrial inner membrane"/>
    <property type="evidence" value="ECO:0007669"/>
    <property type="project" value="UniProtKB-SubCell"/>
</dbReference>
<dbReference type="HOGENOM" id="CLU_041018_0_2_1"/>
<dbReference type="PANTHER" id="PTHR11410">
    <property type="entry name" value="ATP SYNTHASE SUBUNIT A"/>
    <property type="match status" value="1"/>
</dbReference>
<evidence type="ECO:0000256" key="8">
    <source>
        <dbReference type="ARBA" id="ARBA00023065"/>
    </source>
</evidence>
<evidence type="ECO:0000256" key="7">
    <source>
        <dbReference type="ARBA" id="ARBA00022989"/>
    </source>
</evidence>
<protein>
    <recommendedName>
        <fullName evidence="11">ATP synthase subunit a</fullName>
    </recommendedName>
</protein>
<keyword evidence="16" id="KW-1185">Reference proteome</keyword>
<feature type="transmembrane region" description="Helical" evidence="12">
    <location>
        <begin position="175"/>
        <end position="199"/>
    </location>
</feature>
<evidence type="ECO:0000256" key="3">
    <source>
        <dbReference type="ARBA" id="ARBA00022448"/>
    </source>
</evidence>
<dbReference type="EMBL" id="KC660789">
    <property type="protein sequence ID" value="AHF70459.1"/>
    <property type="molecule type" value="Genomic_DNA"/>
</dbReference>
<dbReference type="EMBL" id="KC660791">
    <property type="protein sequence ID" value="AHF70461.1"/>
    <property type="molecule type" value="Genomic_DNA"/>
</dbReference>
<dbReference type="PANTHER" id="PTHR11410:SF0">
    <property type="entry name" value="ATP SYNTHASE SUBUNIT A"/>
    <property type="match status" value="1"/>
</dbReference>
<dbReference type="FunCoup" id="B8Y958">
    <property type="interactions" value="89"/>
</dbReference>
<gene>
    <name evidence="13" type="primary">ATP6</name>
    <name evidence="14" type="synonym">atp6</name>
</gene>
<dbReference type="Proteomes" id="UP000009046">
    <property type="component" value="Unassembled WGS sequence"/>
</dbReference>
<keyword evidence="6" id="KW-0375">Hydrogen ion transport</keyword>
<dbReference type="InterPro" id="IPR000568">
    <property type="entry name" value="ATP_synth_F0_asu"/>
</dbReference>
<dbReference type="PRINTS" id="PR00123">
    <property type="entry name" value="ATPASEA"/>
</dbReference>
<dbReference type="Pfam" id="PF00119">
    <property type="entry name" value="ATP-synt_A"/>
    <property type="match status" value="1"/>
</dbReference>
<evidence type="ECO:0000256" key="9">
    <source>
        <dbReference type="ARBA" id="ARBA00023136"/>
    </source>
</evidence>
<dbReference type="GO" id="GO:0046933">
    <property type="term" value="F:proton-transporting ATP synthase activity, rotational mechanism"/>
    <property type="evidence" value="ECO:0007669"/>
    <property type="project" value="TreeGrafter"/>
</dbReference>
<feature type="transmembrane region" description="Helical" evidence="12">
    <location>
        <begin position="91"/>
        <end position="110"/>
    </location>
</feature>
<comment type="subcellular location">
    <subcellularLocation>
        <location evidence="1">Membrane</location>
        <topology evidence="1">Multi-pass membrane protein</topology>
    </subcellularLocation>
    <subcellularLocation>
        <location evidence="11">Mitochondrion inner membrane</location>
        <topology evidence="11">Multi-pass membrane protein</topology>
    </subcellularLocation>
</comment>
<feature type="transmembrane region" description="Helical" evidence="12">
    <location>
        <begin position="60"/>
        <end position="84"/>
    </location>
</feature>
<dbReference type="EMBL" id="KC660787">
    <property type="protein sequence ID" value="AHF70457.1"/>
    <property type="molecule type" value="Genomic_DNA"/>
</dbReference>
<evidence type="ECO:0000256" key="12">
    <source>
        <dbReference type="SAM" id="Phobius"/>
    </source>
</evidence>
<keyword evidence="10" id="KW-0066">ATP synthesis</keyword>
<keyword evidence="13" id="KW-0496">Mitochondrion</keyword>
<dbReference type="NCBIfam" id="TIGR01131">
    <property type="entry name" value="ATP_synt_6_or_A"/>
    <property type="match status" value="1"/>
</dbReference>
<evidence type="ECO:0000256" key="2">
    <source>
        <dbReference type="ARBA" id="ARBA00006810"/>
    </source>
</evidence>
<dbReference type="Gene3D" id="1.20.120.220">
    <property type="entry name" value="ATP synthase, F0 complex, subunit A"/>
    <property type="match status" value="1"/>
</dbReference>
<evidence type="ECO:0000256" key="11">
    <source>
        <dbReference type="RuleBase" id="RU004450"/>
    </source>
</evidence>
<dbReference type="VEuPathDB" id="VectorBase:PHUM627348"/>
<keyword evidence="4" id="KW-0138">CF(0)</keyword>
<sequence>MCSSLMSSFDPSTSIILGLKVKWFIILFPFFFMTGSYYLIHSGYRFYVSFVLNNLLMKHYMSIISLSVFMMILTLNTISLMPLVLPCTSHLSVNLGLCLPLWMSGVVYSLKSSMRGFLAHLLPYGSPTMLSPFLVVIELLSVSIRPVSLSVRLLANITGGHLIMNLLEEGLSSAVLLVLPFSMAAYVLLLAAELFVSFIQSYVLSKLVSIYWEECR</sequence>
<evidence type="ECO:0000256" key="1">
    <source>
        <dbReference type="ARBA" id="ARBA00004141"/>
    </source>
</evidence>
<evidence type="ECO:0000256" key="5">
    <source>
        <dbReference type="ARBA" id="ARBA00022692"/>
    </source>
</evidence>
<dbReference type="InterPro" id="IPR035908">
    <property type="entry name" value="F0_ATP_A_sf"/>
</dbReference>
<name>B8Y958_PEDHC</name>
<reference evidence="13" key="1">
    <citation type="journal article" date="2009" name="Genome Res.">
        <title>The single mitochondrial chromosome typical of animals has evolved into 18 minichromosomes in the human body louse, Pediculus humanus.</title>
        <authorList>
            <person name="Shao R."/>
            <person name="Kirkness E.F."/>
            <person name="Barker S.C."/>
        </authorList>
    </citation>
    <scope>NUCLEOTIDE SEQUENCE</scope>
</reference>
<dbReference type="EMBL" id="KC660796">
    <property type="protein sequence ID" value="AHF70466.1"/>
    <property type="molecule type" value="Genomic_DNA"/>
</dbReference>
<feature type="transmembrane region" description="Helical" evidence="12">
    <location>
        <begin position="21"/>
        <end position="40"/>
    </location>
</feature>
<proteinExistence type="inferred from homology"/>
<accession>B8Y958</accession>
<evidence type="ECO:0000256" key="4">
    <source>
        <dbReference type="ARBA" id="ARBA00022547"/>
    </source>
</evidence>
<evidence type="ECO:0000313" key="15">
    <source>
        <dbReference type="EnsemblMetazoa" id="PHUM627348-PA"/>
    </source>
</evidence>
<dbReference type="InterPro" id="IPR045083">
    <property type="entry name" value="ATP_synth_F0_asu_bact/mt"/>
</dbReference>
<dbReference type="SUPFAM" id="SSF81336">
    <property type="entry name" value="F1F0 ATP synthase subunit A"/>
    <property type="match status" value="1"/>
</dbReference>
<keyword evidence="9 12" id="KW-0472">Membrane</keyword>
<keyword evidence="5 12" id="KW-0812">Transmembrane</keyword>
<evidence type="ECO:0000256" key="6">
    <source>
        <dbReference type="ARBA" id="ARBA00022781"/>
    </source>
</evidence>
<dbReference type="CDD" id="cd00310">
    <property type="entry name" value="ATP-synt_Fo_a_6"/>
    <property type="match status" value="1"/>
</dbReference>
<dbReference type="GO" id="GO:0045259">
    <property type="term" value="C:proton-transporting ATP synthase complex"/>
    <property type="evidence" value="ECO:0007669"/>
    <property type="project" value="UniProtKB-KW"/>
</dbReference>
<comment type="similarity">
    <text evidence="2">Belongs to the ATPase A chain family.</text>
</comment>
<dbReference type="EMBL" id="FJ499476">
    <property type="protein sequence ID" value="ACL27432.1"/>
    <property type="molecule type" value="Genomic_DNA"/>
</dbReference>
<evidence type="ECO:0000313" key="16">
    <source>
        <dbReference type="Proteomes" id="UP000009046"/>
    </source>
</evidence>
<evidence type="ECO:0000313" key="13">
    <source>
        <dbReference type="EMBL" id="ACL27432.1"/>
    </source>
</evidence>
<dbReference type="EMBL" id="KC660783">
    <property type="protein sequence ID" value="AHF70453.1"/>
    <property type="molecule type" value="Genomic_DNA"/>
</dbReference>
<reference evidence="15" key="3">
    <citation type="submission" date="2021-02" db="UniProtKB">
        <authorList>
            <consortium name="EnsemblMetazoa"/>
        </authorList>
    </citation>
    <scope>IDENTIFICATION</scope>
    <source>
        <strain evidence="15">USDA</strain>
    </source>
</reference>
<dbReference type="InParanoid" id="B8Y958"/>
<evidence type="ECO:0000313" key="14">
    <source>
        <dbReference type="EMBL" id="AHF70453.1"/>
    </source>
</evidence>
<dbReference type="EnsemblMetazoa" id="PHUM627348-RA">
    <property type="protein sequence ID" value="PHUM627348-PA"/>
    <property type="gene ID" value="PHUM627348"/>
</dbReference>
<reference evidence="14" key="2">
    <citation type="journal article" date="2014" name="Med. Vet. Entomol.">
        <title>Second-generation sequencing of entire mitochondrial coding-regions (approximately 15.4 kb) holds promise for study of the phylogeny and taxonomy of human body lice and head lice.</title>
        <authorList>
            <person name="Xiong H."/>
            <person name="Campelo D."/>
            <person name="Pollack R.J."/>
            <person name="Raoult D."/>
            <person name="Shao R."/>
            <person name="Alem M."/>
            <person name="Ali J."/>
            <person name="Bilcha K."/>
            <person name="Barker S.C."/>
        </authorList>
    </citation>
    <scope>NUCLEOTIDE SEQUENCE</scope>
</reference>
<keyword evidence="7 12" id="KW-1133">Transmembrane helix</keyword>
<organism evidence="13">
    <name type="scientific">Pediculus humanus subsp. corporis</name>
    <name type="common">Body louse</name>
    <dbReference type="NCBI Taxonomy" id="121224"/>
    <lineage>
        <taxon>Eukaryota</taxon>
        <taxon>Metazoa</taxon>
        <taxon>Ecdysozoa</taxon>
        <taxon>Arthropoda</taxon>
        <taxon>Hexapoda</taxon>
        <taxon>Insecta</taxon>
        <taxon>Pterygota</taxon>
        <taxon>Neoptera</taxon>
        <taxon>Paraneoptera</taxon>
        <taxon>Psocodea</taxon>
        <taxon>Troctomorpha</taxon>
        <taxon>Phthiraptera</taxon>
        <taxon>Anoplura</taxon>
        <taxon>Pediculidae</taxon>
        <taxon>Pediculus</taxon>
    </lineage>
</organism>
<geneLocation type="mitochondrion" evidence="13"/>
<keyword evidence="8" id="KW-0406">Ion transport</keyword>
<keyword evidence="3" id="KW-0813">Transport</keyword>